<dbReference type="RefSeq" id="WP_286336140.1">
    <property type="nucleotide sequence ID" value="NZ_AP027370.1"/>
</dbReference>
<dbReference type="PANTHER" id="PTHR12526">
    <property type="entry name" value="GLYCOSYLTRANSFERASE"/>
    <property type="match status" value="1"/>
</dbReference>
<dbReference type="Pfam" id="PF13439">
    <property type="entry name" value="Glyco_transf_4"/>
    <property type="match status" value="1"/>
</dbReference>
<evidence type="ECO:0000313" key="3">
    <source>
        <dbReference type="EMBL" id="BDY13171.1"/>
    </source>
</evidence>
<dbReference type="Pfam" id="PF00534">
    <property type="entry name" value="Glycos_transf_1"/>
    <property type="match status" value="1"/>
</dbReference>
<dbReference type="InterPro" id="IPR028098">
    <property type="entry name" value="Glyco_trans_4-like_N"/>
</dbReference>
<dbReference type="Gene3D" id="3.40.50.2000">
    <property type="entry name" value="Glycogen Phosphorylase B"/>
    <property type="match status" value="2"/>
</dbReference>
<dbReference type="CDD" id="cd03801">
    <property type="entry name" value="GT4_PimA-like"/>
    <property type="match status" value="1"/>
</dbReference>
<dbReference type="Proteomes" id="UP001321445">
    <property type="component" value="Chromosome"/>
</dbReference>
<feature type="domain" description="Glycosyltransferase subfamily 4-like N-terminal" evidence="2">
    <location>
        <begin position="14"/>
        <end position="158"/>
    </location>
</feature>
<dbReference type="EMBL" id="AP027370">
    <property type="protein sequence ID" value="BDY13171.1"/>
    <property type="molecule type" value="Genomic_DNA"/>
</dbReference>
<reference evidence="3 4" key="1">
    <citation type="submission" date="2023-03" db="EMBL/GenBank/DDBJ databases">
        <title>Description of Hydrogenimonas sp. ISO32.</title>
        <authorList>
            <person name="Mino S."/>
            <person name="Fukazawa S."/>
            <person name="Sawabe T."/>
        </authorList>
    </citation>
    <scope>NUCLEOTIDE SEQUENCE [LARGE SCALE GENOMIC DNA]</scope>
    <source>
        <strain evidence="3 4">ISO32</strain>
    </source>
</reference>
<organism evidence="3 4">
    <name type="scientific">Hydrogenimonas cancrithermarum</name>
    <dbReference type="NCBI Taxonomy" id="2993563"/>
    <lineage>
        <taxon>Bacteria</taxon>
        <taxon>Pseudomonadati</taxon>
        <taxon>Campylobacterota</taxon>
        <taxon>Epsilonproteobacteria</taxon>
        <taxon>Campylobacterales</taxon>
        <taxon>Hydrogenimonadaceae</taxon>
        <taxon>Hydrogenimonas</taxon>
    </lineage>
</organism>
<name>A0ABN6WWA4_9BACT</name>
<proteinExistence type="predicted"/>
<dbReference type="PANTHER" id="PTHR12526:SF630">
    <property type="entry name" value="GLYCOSYLTRANSFERASE"/>
    <property type="match status" value="1"/>
</dbReference>
<sequence>MRIAYVIPSLIRSGPVKVVRQLAHGLAGKHEVEVFYLEDRSDRELLDFSVPTKKISLLQSPDFSGFDIVHSHTIKADLFVALHPNSLKGIKTVTTLHNYAGEDLSFSYGRIKGALLLWLWRWATARHDRLVTLSRHAEAYYRKLWKNRDFSCVYNGVECPTVSEMTSKASRGKRVRIGIIASAGGISRRKGIDQVIRALVELPGYELHVAGQRTEETKRLEALARDLRVGGRVKFHGYVSDIASFIAGIDLIVVASRSEGFSLALQEAASMKKPAICSDLPLFREIFSDREVRFFELENIESLARAIEGFEKVGTDYAQRAHARYLAEYTPQKMADNYLNIYRELMG</sequence>
<accession>A0ABN6WWA4</accession>
<evidence type="ECO:0000313" key="4">
    <source>
        <dbReference type="Proteomes" id="UP001321445"/>
    </source>
</evidence>
<feature type="domain" description="Glycosyl transferase family 1" evidence="1">
    <location>
        <begin position="175"/>
        <end position="314"/>
    </location>
</feature>
<keyword evidence="4" id="KW-1185">Reference proteome</keyword>
<gene>
    <name evidence="3" type="ORF">HCR_14830</name>
</gene>
<dbReference type="GO" id="GO:0016757">
    <property type="term" value="F:glycosyltransferase activity"/>
    <property type="evidence" value="ECO:0007669"/>
    <property type="project" value="UniProtKB-KW"/>
</dbReference>
<dbReference type="InterPro" id="IPR001296">
    <property type="entry name" value="Glyco_trans_1"/>
</dbReference>
<protein>
    <submittedName>
        <fullName evidence="3">Galactosyltransferase</fullName>
    </submittedName>
</protein>
<keyword evidence="3" id="KW-0328">Glycosyltransferase</keyword>
<dbReference type="SUPFAM" id="SSF53756">
    <property type="entry name" value="UDP-Glycosyltransferase/glycogen phosphorylase"/>
    <property type="match status" value="1"/>
</dbReference>
<evidence type="ECO:0000259" key="1">
    <source>
        <dbReference type="Pfam" id="PF00534"/>
    </source>
</evidence>
<evidence type="ECO:0000259" key="2">
    <source>
        <dbReference type="Pfam" id="PF13439"/>
    </source>
</evidence>
<keyword evidence="3" id="KW-0808">Transferase</keyword>